<dbReference type="Proteomes" id="UP000824540">
    <property type="component" value="Unassembled WGS sequence"/>
</dbReference>
<reference evidence="3" key="1">
    <citation type="thesis" date="2021" institute="BYU ScholarsArchive" country="Provo, UT, USA">
        <title>Applications of and Algorithms for Genome Assembly and Genomic Analyses with an Emphasis on Marine Teleosts.</title>
        <authorList>
            <person name="Pickett B.D."/>
        </authorList>
    </citation>
    <scope>NUCLEOTIDE SEQUENCE</scope>
    <source>
        <strain evidence="3">HI-2016</strain>
    </source>
</reference>
<name>A0A8T2N378_9TELE</name>
<evidence type="ECO:0000256" key="1">
    <source>
        <dbReference type="SAM" id="Coils"/>
    </source>
</evidence>
<gene>
    <name evidence="3" type="ORF">JZ751_015449</name>
</gene>
<proteinExistence type="predicted"/>
<feature type="compositionally biased region" description="Basic and acidic residues" evidence="2">
    <location>
        <begin position="354"/>
        <end position="363"/>
    </location>
</feature>
<comment type="caution">
    <text evidence="3">The sequence shown here is derived from an EMBL/GenBank/DDBJ whole genome shotgun (WGS) entry which is preliminary data.</text>
</comment>
<evidence type="ECO:0000313" key="4">
    <source>
        <dbReference type="Proteomes" id="UP000824540"/>
    </source>
</evidence>
<feature type="region of interest" description="Disordered" evidence="2">
    <location>
        <begin position="185"/>
        <end position="223"/>
    </location>
</feature>
<feature type="region of interest" description="Disordered" evidence="2">
    <location>
        <begin position="341"/>
        <end position="379"/>
    </location>
</feature>
<feature type="compositionally biased region" description="Basic and acidic residues" evidence="2">
    <location>
        <begin position="370"/>
        <end position="379"/>
    </location>
</feature>
<evidence type="ECO:0000313" key="3">
    <source>
        <dbReference type="EMBL" id="KAG9332288.1"/>
    </source>
</evidence>
<feature type="compositionally biased region" description="Low complexity" evidence="2">
    <location>
        <begin position="194"/>
        <end position="209"/>
    </location>
</feature>
<dbReference type="EMBL" id="JAFBMS010000246">
    <property type="protein sequence ID" value="KAG9332288.1"/>
    <property type="molecule type" value="Genomic_DNA"/>
</dbReference>
<sequence length="473" mass="52794">MTDAILTFQVQLSGVMETVLKSAMYEITRLVEDSFLEEVARSKQEVESLKQRLKWSESRRREREGGGRVRCADCGRAGVPCEETENTHSGTQPEALELNTLGERVSDQQWSPDMRQDTAPPADALHPEQLSARLSFAETSGLYVPESEHKQAIDRVRLARQRSARRRNDLDSDHVTWTAFKLTDSDNEIDGLDPSSSAELESASPSAQAEPPPGPAEEGAGHSASPLQYLNVKSEGGVADSVAIKEEAELQPVCREEIRLDVAHTHHRRPREPWDTGDVQVENTAHLTPSQDAMKRLQSFSEKVESLTLQFRQKQRHGQSLIPSLMSVSQSIPEFQTVGMLLRPNSGPQAGQQRVREESDSRGKKSHAQRQREYRARVKTDPNKYRERRALETMRIRLFRQRRSQEAVARDRESARLRMREYRWRKKLAGGGVVEGGATGSSEVVGGSAQSCRGTPQGVWLGVGVTASASGPW</sequence>
<keyword evidence="4" id="KW-1185">Reference proteome</keyword>
<dbReference type="AlphaFoldDB" id="A0A8T2N378"/>
<keyword evidence="1" id="KW-0175">Coiled coil</keyword>
<protein>
    <submittedName>
        <fullName evidence="3">Uncharacterized protein</fullName>
    </submittedName>
</protein>
<accession>A0A8T2N378</accession>
<feature type="coiled-coil region" evidence="1">
    <location>
        <begin position="32"/>
        <end position="59"/>
    </location>
</feature>
<organism evidence="3 4">
    <name type="scientific">Albula glossodonta</name>
    <name type="common">roundjaw bonefish</name>
    <dbReference type="NCBI Taxonomy" id="121402"/>
    <lineage>
        <taxon>Eukaryota</taxon>
        <taxon>Metazoa</taxon>
        <taxon>Chordata</taxon>
        <taxon>Craniata</taxon>
        <taxon>Vertebrata</taxon>
        <taxon>Euteleostomi</taxon>
        <taxon>Actinopterygii</taxon>
        <taxon>Neopterygii</taxon>
        <taxon>Teleostei</taxon>
        <taxon>Albuliformes</taxon>
        <taxon>Albulidae</taxon>
        <taxon>Albula</taxon>
    </lineage>
</organism>
<dbReference type="OrthoDB" id="8922241at2759"/>
<evidence type="ECO:0000256" key="2">
    <source>
        <dbReference type="SAM" id="MobiDB-lite"/>
    </source>
</evidence>